<dbReference type="OrthoDB" id="2680369at2759"/>
<organism evidence="1 2">
    <name type="scientific">Rhizopogon vinicolor AM-OR11-026</name>
    <dbReference type="NCBI Taxonomy" id="1314800"/>
    <lineage>
        <taxon>Eukaryota</taxon>
        <taxon>Fungi</taxon>
        <taxon>Dikarya</taxon>
        <taxon>Basidiomycota</taxon>
        <taxon>Agaricomycotina</taxon>
        <taxon>Agaricomycetes</taxon>
        <taxon>Agaricomycetidae</taxon>
        <taxon>Boletales</taxon>
        <taxon>Suillineae</taxon>
        <taxon>Rhizopogonaceae</taxon>
        <taxon>Rhizopogon</taxon>
    </lineage>
</organism>
<proteinExistence type="predicted"/>
<dbReference type="InParanoid" id="A0A1B7MYX9"/>
<protein>
    <submittedName>
        <fullName evidence="1">Uncharacterized protein</fullName>
    </submittedName>
</protein>
<reference evidence="1 2" key="1">
    <citation type="submission" date="2016-06" db="EMBL/GenBank/DDBJ databases">
        <title>Comparative genomics of the ectomycorrhizal sister species Rhizopogon vinicolor and Rhizopogon vesiculosus (Basidiomycota: Boletales) reveals a divergence of the mating type B locus.</title>
        <authorList>
            <consortium name="DOE Joint Genome Institute"/>
            <person name="Mujic A.B."/>
            <person name="Kuo A."/>
            <person name="Tritt A."/>
            <person name="Lipzen A."/>
            <person name="Chen C."/>
            <person name="Johnson J."/>
            <person name="Sharma A."/>
            <person name="Barry K."/>
            <person name="Grigoriev I.V."/>
            <person name="Spatafora J.W."/>
        </authorList>
    </citation>
    <scope>NUCLEOTIDE SEQUENCE [LARGE SCALE GENOMIC DNA]</scope>
    <source>
        <strain evidence="1 2">AM-OR11-026</strain>
    </source>
</reference>
<dbReference type="Proteomes" id="UP000092154">
    <property type="component" value="Unassembled WGS sequence"/>
</dbReference>
<accession>A0A1B7MYX9</accession>
<keyword evidence="2" id="KW-1185">Reference proteome</keyword>
<gene>
    <name evidence="1" type="ORF">K503DRAFT_771121</name>
</gene>
<dbReference type="EMBL" id="KV448329">
    <property type="protein sequence ID" value="OAX37809.1"/>
    <property type="molecule type" value="Genomic_DNA"/>
</dbReference>
<sequence>MIKGLFVLLEESFYDYAVEAGLLPDSTLRSLMEHTLDKLWDNAQNLRFRAHGSTTLLEDYQGFLNFVKGSATPLQLVVLK</sequence>
<dbReference type="AlphaFoldDB" id="A0A1B7MYX9"/>
<name>A0A1B7MYX9_9AGAM</name>
<evidence type="ECO:0000313" key="2">
    <source>
        <dbReference type="Proteomes" id="UP000092154"/>
    </source>
</evidence>
<evidence type="ECO:0000313" key="1">
    <source>
        <dbReference type="EMBL" id="OAX37809.1"/>
    </source>
</evidence>